<sequence length="41" mass="4894">MFFVITFPKAYNIFEIKNTLRKIGNYNGKFVYVVIARFDKS</sequence>
<dbReference type="HOGENOM" id="CLU_3270685_0_0_6"/>
<gene>
    <name evidence="1" type="ordered locus">GNIT_0160</name>
</gene>
<dbReference type="STRING" id="1085623.GNIT_0160"/>
<proteinExistence type="predicted"/>
<reference evidence="1 2" key="1">
    <citation type="journal article" date="2011" name="J. Bacteriol.">
        <title>Complete genome sequence of seawater bacterium Glaciecola nitratireducens FR1064T.</title>
        <authorList>
            <person name="Bian F."/>
            <person name="Qin Q.L."/>
            <person name="Xie B.B."/>
            <person name="Shu Y.L."/>
            <person name="Zhang X.Y."/>
            <person name="Yu Y."/>
            <person name="Chen B."/>
            <person name="Chen X.L."/>
            <person name="Zhou B.C."/>
            <person name="Zhang Y.Z."/>
        </authorList>
    </citation>
    <scope>NUCLEOTIDE SEQUENCE [LARGE SCALE GENOMIC DNA]</scope>
    <source>
        <strain evidence="2">JCM 12485 / KCTC 12276 / FR1064</strain>
    </source>
</reference>
<organism evidence="1 2">
    <name type="scientific">Glaciecola nitratireducens (strain JCM 12485 / KCTC 12276 / FR1064)</name>
    <dbReference type="NCBI Taxonomy" id="1085623"/>
    <lineage>
        <taxon>Bacteria</taxon>
        <taxon>Pseudomonadati</taxon>
        <taxon>Pseudomonadota</taxon>
        <taxon>Gammaproteobacteria</taxon>
        <taxon>Alteromonadales</taxon>
        <taxon>Alteromonadaceae</taxon>
        <taxon>Brumicola</taxon>
    </lineage>
</organism>
<dbReference type="KEGG" id="gni:GNIT_0160"/>
<evidence type="ECO:0000313" key="2">
    <source>
        <dbReference type="Proteomes" id="UP000009282"/>
    </source>
</evidence>
<name>G4QIX4_GLANF</name>
<dbReference type="EMBL" id="CP003060">
    <property type="protein sequence ID" value="AEP28314.1"/>
    <property type="molecule type" value="Genomic_DNA"/>
</dbReference>
<accession>G4QIX4</accession>
<protein>
    <submittedName>
        <fullName evidence="1">Uncharacterized protein</fullName>
    </submittedName>
</protein>
<keyword evidence="2" id="KW-1185">Reference proteome</keyword>
<evidence type="ECO:0000313" key="1">
    <source>
        <dbReference type="EMBL" id="AEP28314.1"/>
    </source>
</evidence>
<dbReference type="Proteomes" id="UP000009282">
    <property type="component" value="Chromosome"/>
</dbReference>
<dbReference type="AlphaFoldDB" id="G4QIX4"/>